<dbReference type="Proteomes" id="UP001157006">
    <property type="component" value="Chromosome 4"/>
</dbReference>
<proteinExistence type="predicted"/>
<organism evidence="1 2">
    <name type="scientific">Vicia faba</name>
    <name type="common">Broad bean</name>
    <name type="synonym">Faba vulgaris</name>
    <dbReference type="NCBI Taxonomy" id="3906"/>
    <lineage>
        <taxon>Eukaryota</taxon>
        <taxon>Viridiplantae</taxon>
        <taxon>Streptophyta</taxon>
        <taxon>Embryophyta</taxon>
        <taxon>Tracheophyta</taxon>
        <taxon>Spermatophyta</taxon>
        <taxon>Magnoliopsida</taxon>
        <taxon>eudicotyledons</taxon>
        <taxon>Gunneridae</taxon>
        <taxon>Pentapetalae</taxon>
        <taxon>rosids</taxon>
        <taxon>fabids</taxon>
        <taxon>Fabales</taxon>
        <taxon>Fabaceae</taxon>
        <taxon>Papilionoideae</taxon>
        <taxon>50 kb inversion clade</taxon>
        <taxon>NPAAA clade</taxon>
        <taxon>Hologalegina</taxon>
        <taxon>IRL clade</taxon>
        <taxon>Fabeae</taxon>
        <taxon>Vicia</taxon>
    </lineage>
</organism>
<accession>A0AAV1ACF1</accession>
<protein>
    <submittedName>
        <fullName evidence="1">Uncharacterized protein</fullName>
    </submittedName>
</protein>
<dbReference type="AlphaFoldDB" id="A0AAV1ACF1"/>
<evidence type="ECO:0000313" key="1">
    <source>
        <dbReference type="EMBL" id="CAI8607942.1"/>
    </source>
</evidence>
<dbReference type="EMBL" id="OX451739">
    <property type="protein sequence ID" value="CAI8607942.1"/>
    <property type="molecule type" value="Genomic_DNA"/>
</dbReference>
<gene>
    <name evidence="1" type="ORF">VFH_IV061240</name>
</gene>
<reference evidence="1 2" key="1">
    <citation type="submission" date="2023-01" db="EMBL/GenBank/DDBJ databases">
        <authorList>
            <person name="Kreplak J."/>
        </authorList>
    </citation>
    <scope>NUCLEOTIDE SEQUENCE [LARGE SCALE GENOMIC DNA]</scope>
</reference>
<sequence length="148" mass="16127">METQCKGANWLSFIAPPSSAHFTFFSEVLESDGISAAISPVMESNPSSEVAVLPKQSKPKKREVNLKEKQRAGIELQSFSSSKKMSQVIQIFLPSSSEFLNKIINGTKGITINILRRADKGSGLLGAFVLENSCVDDHQGHASEYGMH</sequence>
<keyword evidence="2" id="KW-1185">Reference proteome</keyword>
<name>A0AAV1ACF1_VICFA</name>
<evidence type="ECO:0000313" key="2">
    <source>
        <dbReference type="Proteomes" id="UP001157006"/>
    </source>
</evidence>